<dbReference type="AlphaFoldDB" id="A8Q3J1"/>
<dbReference type="VEuPathDB" id="FungiDB:MGL_2419"/>
<organism evidence="1 2">
    <name type="scientific">Malassezia globosa (strain ATCC MYA-4612 / CBS 7966)</name>
    <name type="common">Dandruff-associated fungus</name>
    <dbReference type="NCBI Taxonomy" id="425265"/>
    <lineage>
        <taxon>Eukaryota</taxon>
        <taxon>Fungi</taxon>
        <taxon>Dikarya</taxon>
        <taxon>Basidiomycota</taxon>
        <taxon>Ustilaginomycotina</taxon>
        <taxon>Malasseziomycetes</taxon>
        <taxon>Malasseziales</taxon>
        <taxon>Malasseziaceae</taxon>
        <taxon>Malassezia</taxon>
    </lineage>
</organism>
<accession>A8Q3J1</accession>
<evidence type="ECO:0000313" key="2">
    <source>
        <dbReference type="Proteomes" id="UP000008837"/>
    </source>
</evidence>
<dbReference type="GeneID" id="5854930"/>
<evidence type="ECO:0008006" key="3">
    <source>
        <dbReference type="Google" id="ProtNLM"/>
    </source>
</evidence>
<dbReference type="RefSeq" id="XP_001730623.1">
    <property type="nucleotide sequence ID" value="XM_001730571.1"/>
</dbReference>
<dbReference type="SUPFAM" id="SSF51905">
    <property type="entry name" value="FAD/NAD(P)-binding domain"/>
    <property type="match status" value="1"/>
</dbReference>
<dbReference type="InterPro" id="IPR036188">
    <property type="entry name" value="FAD/NAD-bd_sf"/>
</dbReference>
<evidence type="ECO:0000313" key="1">
    <source>
        <dbReference type="EMBL" id="EDP43409.1"/>
    </source>
</evidence>
<dbReference type="InParanoid" id="A8Q3J1"/>
<name>A8Q3J1_MALGO</name>
<dbReference type="KEGG" id="mgl:MGL_2419"/>
<dbReference type="STRING" id="425265.A8Q3J1"/>
<protein>
    <recommendedName>
        <fullName evidence="3">Amine oxidase domain-containing protein</fullName>
    </recommendedName>
</protein>
<gene>
    <name evidence="1" type="ORF">MGL_2419</name>
</gene>
<keyword evidence="2" id="KW-1185">Reference proteome</keyword>
<dbReference type="OMA" id="PAGWRNG"/>
<proteinExistence type="predicted"/>
<comment type="caution">
    <text evidence="1">The sequence shown here is derived from an EMBL/GenBank/DDBJ whole genome shotgun (WGS) entry which is preliminary data.</text>
</comment>
<dbReference type="OrthoDB" id="1111734at2759"/>
<dbReference type="EMBL" id="AAYY01000008">
    <property type="protein sequence ID" value="EDP43409.1"/>
    <property type="molecule type" value="Genomic_DNA"/>
</dbReference>
<dbReference type="Proteomes" id="UP000008837">
    <property type="component" value="Unassembled WGS sequence"/>
</dbReference>
<sequence length="337" mass="38480">MGHTQNMEHKIYKRTFGEWCDSIWIHRSFVGELLIPLFCSIMTANVDAVRSMPAAEVLDYVARTFLYDHYTVQGGVSQVVDGLSFYLSPSQKRVGVTITDVFPQHVNDKRQFGLRFTTADGEQMEATFDHIVFASQATQTARMLEMYYHHLSRSSGNFLSSPHSQRCRQQLESLRRMRYEKSTVVCHTDTTILPPKQEHWRDLNLVSPLNPHSPDASFTMATHIIWRTSDEVVMQTTNPLPYLFPLEHTWISKSTFERFVLTLQGRDARQSFFLTRGAKHGRPTSVLGPLQGPPEAPVHVHSQREACAPFRSEGGFWFCGSWSYGVPLLEGAFLVVH</sequence>
<reference evidence="1 2" key="1">
    <citation type="journal article" date="2007" name="Proc. Natl. Acad. Sci. U.S.A.">
        <title>Dandruff-associated Malassezia genomes reveal convergent and divergent virulence traits shared with plant and human fungal pathogens.</title>
        <authorList>
            <person name="Xu J."/>
            <person name="Saunders C.W."/>
            <person name="Hu P."/>
            <person name="Grant R.A."/>
            <person name="Boekhout T."/>
            <person name="Kuramae E.E."/>
            <person name="Kronstad J.W."/>
            <person name="Deangelis Y.M."/>
            <person name="Reeder N.L."/>
            <person name="Johnstone K.R."/>
            <person name="Leland M."/>
            <person name="Fieno A.M."/>
            <person name="Begley W.M."/>
            <person name="Sun Y."/>
            <person name="Lacey M.P."/>
            <person name="Chaudhary T."/>
            <person name="Keough T."/>
            <person name="Chu L."/>
            <person name="Sears R."/>
            <person name="Yuan B."/>
            <person name="Dawson T.L.Jr."/>
        </authorList>
    </citation>
    <scope>NUCLEOTIDE SEQUENCE [LARGE SCALE GENOMIC DNA]</scope>
    <source>
        <strain evidence="2">ATCC MYA-4612 / CBS 7966</strain>
    </source>
</reference>